<keyword evidence="1" id="KW-0812">Transmembrane</keyword>
<sequence length="734" mass="84290">MRLIKIALCVLLLTVFMLCSSLSVLQAANGQPEPTLLTLELLQERLNNPSNIEGVAVINLQHLIIDIRPENAEFRNQFYRLLQTTLNQSTKPLGLDLSYSQIQGDFNGGNLGVKVPLIEETIKSVFSQEEVEQIKSKSVNLSIFKSPQSSSTSLPKLTVWRGRLKLEETQFQGKVDFHNTFFLKGVDSRSANFQKTANWSDCRFSLLANFGGASFRESVNFQRSYFITSAQFKQADFEGLTDFQGSHFQGGNFSKVRFHGAADFDKTVWDESTDFSESWWSDRGSFTKSIFNASVSFNQSRFSGSMDFRDTRFSENLNLREASIEGLMDFSDVGFNKGKMLNIDHFMFDSKSAQIMGDPGIIGQFITVPTLQGNENLLRKLIRNFREQEQIVDANYIEFLRAKLRLNTLWGRIFGVNINTASASRLVAIGFEPKQAETIVRVREEQPFRNLVEILRLEDINLATYIKVYNRAIANSKEATIADNYSSCWQRFLRITHLKYGVEKLLTIQQWLQLEILLLLTGYGTNFPLIFGVGIVAIAYFGLLFWLVDRVRRWRPSPILPTALETTWMLGSYAIFTAIGLLEIFSASTQPGLTLLCLGVFLLPIPGLILGIIYRRGRYHNLLNTSYLTEDGSLRQLRLMIGRLPIMPRYPLFRERYLPILWDRRWNWLNYYDFSLNNLLKFGFNDLRMRDEFIPGLVTTLVWYQWSLGVLYLILLLWTLSRTIPGLNLLIYLK</sequence>
<keyword evidence="1" id="KW-1133">Transmembrane helix</keyword>
<dbReference type="Pfam" id="PF12836">
    <property type="entry name" value="HHH_3"/>
    <property type="match status" value="1"/>
</dbReference>
<name>A0A5M3T4H8_LIMPL</name>
<dbReference type="SUPFAM" id="SSF47781">
    <property type="entry name" value="RuvA domain 2-like"/>
    <property type="match status" value="1"/>
</dbReference>
<evidence type="ECO:0008006" key="5">
    <source>
        <dbReference type="Google" id="ProtNLM"/>
    </source>
</evidence>
<dbReference type="InterPro" id="IPR010994">
    <property type="entry name" value="RuvA_2-like"/>
</dbReference>
<gene>
    <name evidence="3" type="ORF">NIES46_24390</name>
</gene>
<dbReference type="Gene3D" id="2.160.20.80">
    <property type="entry name" value="E3 ubiquitin-protein ligase SopA"/>
    <property type="match status" value="1"/>
</dbReference>
<evidence type="ECO:0000313" key="3">
    <source>
        <dbReference type="EMBL" id="GCE94384.1"/>
    </source>
</evidence>
<comment type="caution">
    <text evidence="3">The sequence shown here is derived from an EMBL/GenBank/DDBJ whole genome shotgun (WGS) entry which is preliminary data.</text>
</comment>
<dbReference type="Pfam" id="PF13576">
    <property type="entry name" value="Pentapeptide_3"/>
    <property type="match status" value="1"/>
</dbReference>
<feature type="transmembrane region" description="Helical" evidence="1">
    <location>
        <begin position="593"/>
        <end position="614"/>
    </location>
</feature>
<reference evidence="3 4" key="1">
    <citation type="journal article" date="2019" name="J Genomics">
        <title>The Draft Genome of a Hydrogen-producing Cyanobacterium, Arthrospira platensis NIES-46.</title>
        <authorList>
            <person name="Suzuki S."/>
            <person name="Yamaguchi H."/>
            <person name="Kawachi M."/>
        </authorList>
    </citation>
    <scope>NUCLEOTIDE SEQUENCE [LARGE SCALE GENOMIC DNA]</scope>
    <source>
        <strain evidence="3 4">NIES-46</strain>
    </source>
</reference>
<dbReference type="EMBL" id="BIMW01000095">
    <property type="protein sequence ID" value="GCE94384.1"/>
    <property type="molecule type" value="Genomic_DNA"/>
</dbReference>
<feature type="transmembrane region" description="Helical" evidence="1">
    <location>
        <begin position="697"/>
        <end position="720"/>
    </location>
</feature>
<keyword evidence="4" id="KW-1185">Reference proteome</keyword>
<evidence type="ECO:0000256" key="2">
    <source>
        <dbReference type="SAM" id="SignalP"/>
    </source>
</evidence>
<feature type="transmembrane region" description="Helical" evidence="1">
    <location>
        <begin position="527"/>
        <end position="548"/>
    </location>
</feature>
<keyword evidence="2" id="KW-0732">Signal</keyword>
<protein>
    <recommendedName>
        <fullName evidence="5">Pentapeptide repeat-containing protein</fullName>
    </recommendedName>
</protein>
<evidence type="ECO:0000256" key="1">
    <source>
        <dbReference type="SAM" id="Phobius"/>
    </source>
</evidence>
<accession>A0A5M3T4H8</accession>
<dbReference type="InterPro" id="IPR001646">
    <property type="entry name" value="5peptide_repeat"/>
</dbReference>
<dbReference type="Proteomes" id="UP000326169">
    <property type="component" value="Unassembled WGS sequence"/>
</dbReference>
<organism evidence="3 4">
    <name type="scientific">Limnospira platensis NIES-46</name>
    <dbReference type="NCBI Taxonomy" id="1236695"/>
    <lineage>
        <taxon>Bacteria</taxon>
        <taxon>Bacillati</taxon>
        <taxon>Cyanobacteriota</taxon>
        <taxon>Cyanophyceae</taxon>
        <taxon>Oscillatoriophycideae</taxon>
        <taxon>Oscillatoriales</taxon>
        <taxon>Sirenicapillariaceae</taxon>
        <taxon>Limnospira</taxon>
    </lineage>
</organism>
<feature type="chain" id="PRO_5045039717" description="Pentapeptide repeat-containing protein" evidence="2">
    <location>
        <begin position="28"/>
        <end position="734"/>
    </location>
</feature>
<dbReference type="GeneID" id="301683283"/>
<feature type="signal peptide" evidence="2">
    <location>
        <begin position="1"/>
        <end position="27"/>
    </location>
</feature>
<feature type="transmembrane region" description="Helical" evidence="1">
    <location>
        <begin position="568"/>
        <end position="587"/>
    </location>
</feature>
<proteinExistence type="predicted"/>
<dbReference type="RefSeq" id="WP_006617286.1">
    <property type="nucleotide sequence ID" value="NZ_BIMW01000095.1"/>
</dbReference>
<keyword evidence="1" id="KW-0472">Membrane</keyword>
<evidence type="ECO:0000313" key="4">
    <source>
        <dbReference type="Proteomes" id="UP000326169"/>
    </source>
</evidence>